<evidence type="ECO:0000256" key="1">
    <source>
        <dbReference type="ARBA" id="ARBA00022737"/>
    </source>
</evidence>
<name>A0A2T7PKC8_POMCA</name>
<feature type="repeat" description="RCC1" evidence="2">
    <location>
        <begin position="73"/>
        <end position="128"/>
    </location>
</feature>
<keyword evidence="1" id="KW-0677">Repeat</keyword>
<gene>
    <name evidence="4" type="ORF">C0Q70_05115</name>
</gene>
<dbReference type="PRINTS" id="PR00633">
    <property type="entry name" value="RCCNDNSATION"/>
</dbReference>
<dbReference type="InterPro" id="IPR058923">
    <property type="entry name" value="RCC1-like_dom"/>
</dbReference>
<evidence type="ECO:0000256" key="2">
    <source>
        <dbReference type="PROSITE-ProRule" id="PRU00235"/>
    </source>
</evidence>
<organism evidence="4 5">
    <name type="scientific">Pomacea canaliculata</name>
    <name type="common">Golden apple snail</name>
    <dbReference type="NCBI Taxonomy" id="400727"/>
    <lineage>
        <taxon>Eukaryota</taxon>
        <taxon>Metazoa</taxon>
        <taxon>Spiralia</taxon>
        <taxon>Lophotrochozoa</taxon>
        <taxon>Mollusca</taxon>
        <taxon>Gastropoda</taxon>
        <taxon>Caenogastropoda</taxon>
        <taxon>Architaenioglossa</taxon>
        <taxon>Ampullarioidea</taxon>
        <taxon>Ampullariidae</taxon>
        <taxon>Pomacea</taxon>
    </lineage>
</organism>
<dbReference type="InterPro" id="IPR051210">
    <property type="entry name" value="Ub_ligase/GEF_domain"/>
</dbReference>
<dbReference type="EMBL" id="PZQS01000003">
    <property type="protein sequence ID" value="PVD33854.1"/>
    <property type="molecule type" value="Genomic_DNA"/>
</dbReference>
<dbReference type="Pfam" id="PF25390">
    <property type="entry name" value="WD40_RLD"/>
    <property type="match status" value="1"/>
</dbReference>
<protein>
    <recommendedName>
        <fullName evidence="3">RCC1-like domain-containing protein</fullName>
    </recommendedName>
</protein>
<dbReference type="SUPFAM" id="SSF50985">
    <property type="entry name" value="RCC1/BLIP-II"/>
    <property type="match status" value="1"/>
</dbReference>
<dbReference type="AlphaFoldDB" id="A0A2T7PKC8"/>
<dbReference type="Gene3D" id="2.130.10.30">
    <property type="entry name" value="Regulator of chromosome condensation 1/beta-lactamase-inhibitor protein II"/>
    <property type="match status" value="1"/>
</dbReference>
<feature type="domain" description="RCC1-like" evidence="3">
    <location>
        <begin position="2"/>
        <end position="226"/>
    </location>
</feature>
<feature type="repeat" description="RCC1" evidence="2">
    <location>
        <begin position="20"/>
        <end position="72"/>
    </location>
</feature>
<keyword evidence="5" id="KW-1185">Reference proteome</keyword>
<feature type="repeat" description="RCC1" evidence="2">
    <location>
        <begin position="129"/>
        <end position="179"/>
    </location>
</feature>
<comment type="caution">
    <text evidence="4">The sequence shown here is derived from an EMBL/GenBank/DDBJ whole genome shotgun (WGS) entry which is preliminary data.</text>
</comment>
<dbReference type="PANTHER" id="PTHR22870:SF466">
    <property type="entry name" value="ANKYRIN REPEAT-CONTAINING PROTEIN"/>
    <property type="match status" value="1"/>
</dbReference>
<dbReference type="STRING" id="400727.A0A2T7PKC8"/>
<sequence length="230" mass="24716">MKIVQVAGGWDFSLAVTVEGELFSWGNNIFCQLGRNSSHKGSTCPARVEFPDKVKVAGVAAGLRHGLAKTDDGAVYGWGDNKRQQVVNFDDKVVCSKVQSPMRLTLPLQSKVVQVAAGAYHSGALTESGNVYSWGRADYGQLGRPCDQPYDPTPKLIQCLQHVQAVVCGSEHTLAISGDGRLYSWGWNEHGMCGTGDTNNVFIPTVVELQAESIMLIGCGAGHSFACVKR</sequence>
<dbReference type="Proteomes" id="UP000245119">
    <property type="component" value="Linkage Group LG3"/>
</dbReference>
<reference evidence="4 5" key="1">
    <citation type="submission" date="2018-04" db="EMBL/GenBank/DDBJ databases">
        <title>The genome of golden apple snail Pomacea canaliculata provides insight into stress tolerance and invasive adaptation.</title>
        <authorList>
            <person name="Liu C."/>
            <person name="Liu B."/>
            <person name="Ren Y."/>
            <person name="Zhang Y."/>
            <person name="Wang H."/>
            <person name="Li S."/>
            <person name="Jiang F."/>
            <person name="Yin L."/>
            <person name="Zhang G."/>
            <person name="Qian W."/>
            <person name="Fan W."/>
        </authorList>
    </citation>
    <scope>NUCLEOTIDE SEQUENCE [LARGE SCALE GENOMIC DNA]</scope>
    <source>
        <strain evidence="4">SZHN2017</strain>
        <tissue evidence="4">Muscle</tissue>
    </source>
</reference>
<dbReference type="PANTHER" id="PTHR22870">
    <property type="entry name" value="REGULATOR OF CHROMOSOME CONDENSATION"/>
    <property type="match status" value="1"/>
</dbReference>
<evidence type="ECO:0000313" key="5">
    <source>
        <dbReference type="Proteomes" id="UP000245119"/>
    </source>
</evidence>
<dbReference type="PROSITE" id="PS50012">
    <property type="entry name" value="RCC1_3"/>
    <property type="match status" value="4"/>
</dbReference>
<dbReference type="InterPro" id="IPR009091">
    <property type="entry name" value="RCC1/BLIP-II"/>
</dbReference>
<feature type="repeat" description="RCC1" evidence="2">
    <location>
        <begin position="180"/>
        <end position="230"/>
    </location>
</feature>
<dbReference type="OrthoDB" id="10256179at2759"/>
<proteinExistence type="predicted"/>
<evidence type="ECO:0000313" key="4">
    <source>
        <dbReference type="EMBL" id="PVD33854.1"/>
    </source>
</evidence>
<dbReference type="InterPro" id="IPR000408">
    <property type="entry name" value="Reg_chr_condens"/>
</dbReference>
<evidence type="ECO:0000259" key="3">
    <source>
        <dbReference type="Pfam" id="PF25390"/>
    </source>
</evidence>
<accession>A0A2T7PKC8</accession>